<keyword evidence="10" id="KW-0812">Transmembrane</keyword>
<feature type="binding site" evidence="8">
    <location>
        <position position="433"/>
    </location>
    <ligand>
        <name>Zn(2+)</name>
        <dbReference type="ChEBI" id="CHEBI:29105"/>
        <note>catalytic</note>
    </ligand>
</feature>
<evidence type="ECO:0000256" key="4">
    <source>
        <dbReference type="ARBA" id="ARBA00022833"/>
    </source>
</evidence>
<reference evidence="14 15" key="1">
    <citation type="journal article" date="2018" name="Front. Microbiol.">
        <title>Genomic and genetic insights into a cosmopolitan fungus, Paecilomyces variotii (Eurotiales).</title>
        <authorList>
            <person name="Urquhart A.S."/>
            <person name="Mondo S.J."/>
            <person name="Makela M.R."/>
            <person name="Hane J.K."/>
            <person name="Wiebenga A."/>
            <person name="He G."/>
            <person name="Mihaltcheva S."/>
            <person name="Pangilinan J."/>
            <person name="Lipzen A."/>
            <person name="Barry K."/>
            <person name="de Vries R.P."/>
            <person name="Grigoriev I.V."/>
            <person name="Idnurm A."/>
        </authorList>
    </citation>
    <scope>NUCLEOTIDE SEQUENCE [LARGE SCALE GENOMIC DNA]</scope>
    <source>
        <strain evidence="14 15">CBS 101075</strain>
    </source>
</reference>
<evidence type="ECO:0000259" key="13">
    <source>
        <dbReference type="PROSITE" id="PS50215"/>
    </source>
</evidence>
<dbReference type="InterPro" id="IPR001762">
    <property type="entry name" value="Disintegrin_dom"/>
</dbReference>
<dbReference type="Pfam" id="PF00200">
    <property type="entry name" value="Disintegrin"/>
    <property type="match status" value="1"/>
</dbReference>
<evidence type="ECO:0000256" key="11">
    <source>
        <dbReference type="SAM" id="SignalP"/>
    </source>
</evidence>
<dbReference type="Gene3D" id="3.40.1620.60">
    <property type="match status" value="1"/>
</dbReference>
<evidence type="ECO:0000256" key="2">
    <source>
        <dbReference type="ARBA" id="ARBA00022723"/>
    </source>
</evidence>
<dbReference type="VEuPathDB" id="FungiDB:C8Q69DRAFT_68228"/>
<evidence type="ECO:0000313" key="15">
    <source>
        <dbReference type="Proteomes" id="UP000283841"/>
    </source>
</evidence>
<dbReference type="Gene3D" id="4.10.70.10">
    <property type="entry name" value="Disintegrin domain"/>
    <property type="match status" value="1"/>
</dbReference>
<comment type="caution">
    <text evidence="8">Lacks conserved residue(s) required for the propagation of feature annotation.</text>
</comment>
<evidence type="ECO:0000256" key="7">
    <source>
        <dbReference type="ARBA" id="ARBA00023180"/>
    </source>
</evidence>
<accession>A0A443HNI3</accession>
<dbReference type="Gene3D" id="3.40.390.10">
    <property type="entry name" value="Collagenase (Catalytic Domain)"/>
    <property type="match status" value="1"/>
</dbReference>
<name>A0A443HNI3_BYSSP</name>
<evidence type="ECO:0000256" key="10">
    <source>
        <dbReference type="SAM" id="Phobius"/>
    </source>
</evidence>
<evidence type="ECO:0000256" key="5">
    <source>
        <dbReference type="ARBA" id="ARBA00023049"/>
    </source>
</evidence>
<dbReference type="Pfam" id="PF17771">
    <property type="entry name" value="ADAMTS_CR_2"/>
    <property type="match status" value="1"/>
</dbReference>
<dbReference type="InterPro" id="IPR036436">
    <property type="entry name" value="Disintegrin_dom_sf"/>
</dbReference>
<feature type="active site" evidence="8">
    <location>
        <position position="434"/>
    </location>
</feature>
<evidence type="ECO:0000256" key="9">
    <source>
        <dbReference type="SAM" id="MobiDB-lite"/>
    </source>
</evidence>
<dbReference type="PROSITE" id="PS50214">
    <property type="entry name" value="DISINTEGRIN_2"/>
    <property type="match status" value="1"/>
</dbReference>
<dbReference type="CDD" id="cd04271">
    <property type="entry name" value="ZnMc_ADAM_fungal"/>
    <property type="match status" value="1"/>
</dbReference>
<dbReference type="AlphaFoldDB" id="A0A443HNI3"/>
<feature type="binding site" evidence="8">
    <location>
        <position position="443"/>
    </location>
    <ligand>
        <name>Zn(2+)</name>
        <dbReference type="ChEBI" id="CHEBI:29105"/>
        <note>catalytic</note>
    </ligand>
</feature>
<evidence type="ECO:0000256" key="8">
    <source>
        <dbReference type="PROSITE-ProRule" id="PRU00276"/>
    </source>
</evidence>
<sequence length="814" mass="87258">MPLSPRIIMRLFRNLVPFLASTVSILKTGVDARSQQPGPINYISVVEAPVINSPSHRVHSLSHFDVTFGLHQGHQRIKLDLEPNHDILSEDAHIQYLDSNGNVKHAQPIDRSDHRVFKGSAWAEAEDGSWNRVGWARISVQRDGKQPLFEGAFTIRGNHHHIQKRSNYMHTRRDFDVDVENKEDDYMIVYRDSDMSRELHSEFKRSLSNSSACQADKLNFNADPDHPVFHPDLHQPLPRWGAMSVNSLFGLTKRQSDTGGISGNTGAVNLESTIGSTAGCPNTKKVALIGVATDCAFTGAYNSTESARQAVIDMVNTASDLYERSFNVTIGLRNLTISDAECPSTASEAAPWNVACGSKNMTQRLDLFSQWRGQRNDSNAYWTLMTNCPTGAEVGVSWLGQLCNTESTPDGEDTVTGANVVAKTTAGWQVFAHETGHTFGAVHDCDSETCKQDLEATSQCCPLSKSTCSADGRYIMNPSTGDDITQFSPCTIGNICSAMGRNSVKSSCLSDNKGVTTITGSECGNGIVEAGEECDCGGEESCGNNACCDAKTCKFKNGAVCDESNEVCCSSCQFASAGTVCRPSTGSCDIAEKCTGNSGSCPSDSHIPDGESCGSGLTCASGQCTSRDEQCQSAMGDLLNSNSTHDCDSSSCTLSCNSPNYPANTCVEMNQNFLDGTPCSGGGHCSNGRCVGASAGGEIKSWVDDHKSLVIGLAVGIGGLLLFSLLSCLIRRCRQSKRPKGAGRPPPGLYPPPPDARYNGWAGPMPPPPPPAMGQWRGGHSPDGYWQSGGYPHDPPPKYPGPAYGSDQTARRYV</sequence>
<protein>
    <submittedName>
        <fullName evidence="14">ADAM family of metalloprotease ADM-B</fullName>
    </submittedName>
</protein>
<feature type="transmembrane region" description="Helical" evidence="10">
    <location>
        <begin position="709"/>
        <end position="730"/>
    </location>
</feature>
<feature type="region of interest" description="Disordered" evidence="9">
    <location>
        <begin position="737"/>
        <end position="814"/>
    </location>
</feature>
<keyword evidence="10" id="KW-1133">Transmembrane helix</keyword>
<dbReference type="GO" id="GO:0006508">
    <property type="term" value="P:proteolysis"/>
    <property type="evidence" value="ECO:0007669"/>
    <property type="project" value="UniProtKB-KW"/>
</dbReference>
<organism evidence="14 15">
    <name type="scientific">Byssochlamys spectabilis</name>
    <name type="common">Paecilomyces variotii</name>
    <dbReference type="NCBI Taxonomy" id="264951"/>
    <lineage>
        <taxon>Eukaryota</taxon>
        <taxon>Fungi</taxon>
        <taxon>Dikarya</taxon>
        <taxon>Ascomycota</taxon>
        <taxon>Pezizomycotina</taxon>
        <taxon>Eurotiomycetes</taxon>
        <taxon>Eurotiomycetidae</taxon>
        <taxon>Eurotiales</taxon>
        <taxon>Thermoascaceae</taxon>
        <taxon>Paecilomyces</taxon>
    </lineage>
</organism>
<dbReference type="GO" id="GO:0046872">
    <property type="term" value="F:metal ion binding"/>
    <property type="evidence" value="ECO:0007669"/>
    <property type="project" value="UniProtKB-KW"/>
</dbReference>
<dbReference type="FunFam" id="4.10.70.10:FF:000001">
    <property type="entry name" value="Disintegrin and metalloproteinase domain-containing protein 22"/>
    <property type="match status" value="1"/>
</dbReference>
<dbReference type="GeneID" id="39603202"/>
<dbReference type="GO" id="GO:0004222">
    <property type="term" value="F:metalloendopeptidase activity"/>
    <property type="evidence" value="ECO:0007669"/>
    <property type="project" value="InterPro"/>
</dbReference>
<dbReference type="Proteomes" id="UP000283841">
    <property type="component" value="Unassembled WGS sequence"/>
</dbReference>
<dbReference type="InterPro" id="IPR024079">
    <property type="entry name" value="MetalloPept_cat_dom_sf"/>
</dbReference>
<dbReference type="STRING" id="264951.A0A443HNI3"/>
<feature type="domain" description="Peptidase M12B" evidence="13">
    <location>
        <begin position="284"/>
        <end position="495"/>
    </location>
</feature>
<dbReference type="PANTHER" id="PTHR11905:SF159">
    <property type="entry name" value="ADAM METALLOPROTEASE"/>
    <property type="match status" value="1"/>
</dbReference>
<dbReference type="Pfam" id="PF13688">
    <property type="entry name" value="Reprolysin_5"/>
    <property type="match status" value="1"/>
</dbReference>
<feature type="chain" id="PRO_5019239335" evidence="11">
    <location>
        <begin position="33"/>
        <end position="814"/>
    </location>
</feature>
<comment type="caution">
    <text evidence="14">The sequence shown here is derived from an EMBL/GenBank/DDBJ whole genome shotgun (WGS) entry which is preliminary data.</text>
</comment>
<evidence type="ECO:0000259" key="12">
    <source>
        <dbReference type="PROSITE" id="PS50214"/>
    </source>
</evidence>
<feature type="signal peptide" evidence="11">
    <location>
        <begin position="1"/>
        <end position="32"/>
    </location>
</feature>
<keyword evidence="3" id="KW-0378">Hydrolase</keyword>
<dbReference type="InterPro" id="IPR034028">
    <property type="entry name" value="ZnMc_ADAM_fungal"/>
</dbReference>
<evidence type="ECO:0000256" key="6">
    <source>
        <dbReference type="ARBA" id="ARBA00023157"/>
    </source>
</evidence>
<dbReference type="PANTHER" id="PTHR11905">
    <property type="entry name" value="ADAM A DISINTEGRIN AND METALLOPROTEASE DOMAIN"/>
    <property type="match status" value="1"/>
</dbReference>
<evidence type="ECO:0000313" key="14">
    <source>
        <dbReference type="EMBL" id="RWQ93377.1"/>
    </source>
</evidence>
<dbReference type="EMBL" id="RCNU01000010">
    <property type="protein sequence ID" value="RWQ93377.1"/>
    <property type="molecule type" value="Genomic_DNA"/>
</dbReference>
<keyword evidence="1 14" id="KW-0645">Protease</keyword>
<dbReference type="SUPFAM" id="SSF57552">
    <property type="entry name" value="Blood coagulation inhibitor (disintegrin)"/>
    <property type="match status" value="1"/>
</dbReference>
<proteinExistence type="predicted"/>
<keyword evidence="2 8" id="KW-0479">Metal-binding</keyword>
<dbReference type="RefSeq" id="XP_028483022.1">
    <property type="nucleotide sequence ID" value="XM_028633925.1"/>
</dbReference>
<evidence type="ECO:0000256" key="3">
    <source>
        <dbReference type="ARBA" id="ARBA00022801"/>
    </source>
</evidence>
<keyword evidence="6" id="KW-1015">Disulfide bond</keyword>
<dbReference type="SMART" id="SM00050">
    <property type="entry name" value="DISIN"/>
    <property type="match status" value="1"/>
</dbReference>
<dbReference type="PROSITE" id="PS50215">
    <property type="entry name" value="ADAM_MEPRO"/>
    <property type="match status" value="1"/>
</dbReference>
<keyword evidence="5 14" id="KW-0482">Metalloprotease</keyword>
<keyword evidence="15" id="KW-1185">Reference proteome</keyword>
<keyword evidence="11" id="KW-0732">Signal</keyword>
<feature type="domain" description="Disintegrin" evidence="12">
    <location>
        <begin position="520"/>
        <end position="609"/>
    </location>
</feature>
<keyword evidence="4 8" id="KW-0862">Zinc</keyword>
<feature type="compositionally biased region" description="Pro residues" evidence="9">
    <location>
        <begin position="744"/>
        <end position="755"/>
    </location>
</feature>
<gene>
    <name evidence="14" type="ORF">C8Q69DRAFT_68228</name>
</gene>
<keyword evidence="10" id="KW-0472">Membrane</keyword>
<dbReference type="InterPro" id="IPR041645">
    <property type="entry name" value="ADAMTS_CR_2"/>
</dbReference>
<dbReference type="SUPFAM" id="SSF55486">
    <property type="entry name" value="Metalloproteases ('zincins'), catalytic domain"/>
    <property type="match status" value="1"/>
</dbReference>
<dbReference type="InterPro" id="IPR001590">
    <property type="entry name" value="Peptidase_M12B"/>
</dbReference>
<keyword evidence="7" id="KW-0325">Glycoprotein</keyword>
<evidence type="ECO:0000256" key="1">
    <source>
        <dbReference type="ARBA" id="ARBA00022670"/>
    </source>
</evidence>
<feature type="binding site" evidence="8">
    <location>
        <position position="437"/>
    </location>
    <ligand>
        <name>Zn(2+)</name>
        <dbReference type="ChEBI" id="CHEBI:29105"/>
        <note>catalytic</note>
    </ligand>
</feature>